<keyword evidence="4" id="KW-0804">Transcription</keyword>
<accession>A0ABT9EP28</accession>
<evidence type="ECO:0000256" key="3">
    <source>
        <dbReference type="ARBA" id="ARBA00023125"/>
    </source>
</evidence>
<dbReference type="InterPro" id="IPR009057">
    <property type="entry name" value="Homeodomain-like_sf"/>
</dbReference>
<dbReference type="PANTHER" id="PTHR30055">
    <property type="entry name" value="HTH-TYPE TRANSCRIPTIONAL REGULATOR RUTR"/>
    <property type="match status" value="1"/>
</dbReference>
<reference evidence="7 8" key="1">
    <citation type="submission" date="2023-07" db="EMBL/GenBank/DDBJ databases">
        <authorList>
            <person name="Kim M.K."/>
        </authorList>
    </citation>
    <scope>NUCLEOTIDE SEQUENCE [LARGE SCALE GENOMIC DNA]</scope>
    <source>
        <strain evidence="7 8">KR1UV-12</strain>
    </source>
</reference>
<dbReference type="RefSeq" id="WP_305174314.1">
    <property type="nucleotide sequence ID" value="NZ_JAUUDS010000011.1"/>
</dbReference>
<dbReference type="PANTHER" id="PTHR30055:SF234">
    <property type="entry name" value="HTH-TYPE TRANSCRIPTIONAL REGULATOR BETI"/>
    <property type="match status" value="1"/>
</dbReference>
<evidence type="ECO:0000313" key="7">
    <source>
        <dbReference type="EMBL" id="MDP1028580.1"/>
    </source>
</evidence>
<name>A0ABT9EP28_9SPHN</name>
<dbReference type="InterPro" id="IPR050109">
    <property type="entry name" value="HTH-type_TetR-like_transc_reg"/>
</dbReference>
<evidence type="ECO:0000256" key="5">
    <source>
        <dbReference type="PROSITE-ProRule" id="PRU00335"/>
    </source>
</evidence>
<keyword evidence="8" id="KW-1185">Reference proteome</keyword>
<dbReference type="InterPro" id="IPR039538">
    <property type="entry name" value="BetI_C"/>
</dbReference>
<feature type="domain" description="HTH tetR-type" evidence="6">
    <location>
        <begin position="16"/>
        <end position="76"/>
    </location>
</feature>
<evidence type="ECO:0000259" key="6">
    <source>
        <dbReference type="PROSITE" id="PS50977"/>
    </source>
</evidence>
<dbReference type="PROSITE" id="PS50977">
    <property type="entry name" value="HTH_TETR_2"/>
    <property type="match status" value="1"/>
</dbReference>
<dbReference type="Proteomes" id="UP001230685">
    <property type="component" value="Unassembled WGS sequence"/>
</dbReference>
<dbReference type="Gene3D" id="1.10.357.10">
    <property type="entry name" value="Tetracycline Repressor, domain 2"/>
    <property type="match status" value="1"/>
</dbReference>
<dbReference type="Pfam" id="PF00440">
    <property type="entry name" value="TetR_N"/>
    <property type="match status" value="1"/>
</dbReference>
<gene>
    <name evidence="7" type="ORF">Q5H91_15255</name>
</gene>
<comment type="caution">
    <text evidence="7">The sequence shown here is derived from an EMBL/GenBank/DDBJ whole genome shotgun (WGS) entry which is preliminary data.</text>
</comment>
<evidence type="ECO:0000256" key="4">
    <source>
        <dbReference type="ARBA" id="ARBA00023163"/>
    </source>
</evidence>
<dbReference type="SUPFAM" id="SSF46689">
    <property type="entry name" value="Homeodomain-like"/>
    <property type="match status" value="1"/>
</dbReference>
<proteinExistence type="predicted"/>
<dbReference type="InterPro" id="IPR001647">
    <property type="entry name" value="HTH_TetR"/>
</dbReference>
<feature type="DNA-binding region" description="H-T-H motif" evidence="5">
    <location>
        <begin position="39"/>
        <end position="58"/>
    </location>
</feature>
<organism evidence="7 8">
    <name type="scientific">Sphingomonas aurea</name>
    <dbReference type="NCBI Taxonomy" id="3063994"/>
    <lineage>
        <taxon>Bacteria</taxon>
        <taxon>Pseudomonadati</taxon>
        <taxon>Pseudomonadota</taxon>
        <taxon>Alphaproteobacteria</taxon>
        <taxon>Sphingomonadales</taxon>
        <taxon>Sphingomonadaceae</taxon>
        <taxon>Sphingomonas</taxon>
    </lineage>
</organism>
<keyword evidence="1" id="KW-0678">Repressor</keyword>
<dbReference type="EMBL" id="JAUUDS010000011">
    <property type="protein sequence ID" value="MDP1028580.1"/>
    <property type="molecule type" value="Genomic_DNA"/>
</dbReference>
<evidence type="ECO:0000256" key="2">
    <source>
        <dbReference type="ARBA" id="ARBA00023015"/>
    </source>
</evidence>
<keyword evidence="3 5" id="KW-0238">DNA-binding</keyword>
<evidence type="ECO:0000256" key="1">
    <source>
        <dbReference type="ARBA" id="ARBA00022491"/>
    </source>
</evidence>
<keyword evidence="2" id="KW-0805">Transcription regulation</keyword>
<dbReference type="PRINTS" id="PR00455">
    <property type="entry name" value="HTHTETR"/>
</dbReference>
<dbReference type="Pfam" id="PF13977">
    <property type="entry name" value="TetR_C_6"/>
    <property type="match status" value="1"/>
</dbReference>
<evidence type="ECO:0000313" key="8">
    <source>
        <dbReference type="Proteomes" id="UP001230685"/>
    </source>
</evidence>
<protein>
    <submittedName>
        <fullName evidence="7">Helix-turn-helix domain-containing protein</fullName>
    </submittedName>
</protein>
<sequence length="207" mass="22907">MKLLHCTNAARATRADARREHLLETARALFVQRGFHSTGVAQIAAASGVKVGQIYRDFQSKEDIIAAIVERDIEGFLHEACLAQAIDRGDRTAVRTWITRLLAIDEPIEDCRMMTEILAEIARNDRMAEINRRIERRVRDSLTTALASLAPAHADPARLDLLADFIMTIGTGLTCRRIASEGGDATALHAKIERIIDDELAQLPVEA</sequence>